<dbReference type="GO" id="GO:0140359">
    <property type="term" value="F:ABC-type transporter activity"/>
    <property type="evidence" value="ECO:0007669"/>
    <property type="project" value="InterPro"/>
</dbReference>
<dbReference type="InterPro" id="IPR047817">
    <property type="entry name" value="ABC2_TM_bact-type"/>
</dbReference>
<evidence type="ECO:0000256" key="2">
    <source>
        <dbReference type="ARBA" id="ARBA00007783"/>
    </source>
</evidence>
<evidence type="ECO:0000256" key="1">
    <source>
        <dbReference type="ARBA" id="ARBA00004651"/>
    </source>
</evidence>
<dbReference type="GO" id="GO:0043190">
    <property type="term" value="C:ATP-binding cassette (ABC) transporter complex"/>
    <property type="evidence" value="ECO:0007669"/>
    <property type="project" value="InterPro"/>
</dbReference>
<evidence type="ECO:0000256" key="5">
    <source>
        <dbReference type="ARBA" id="ARBA00022692"/>
    </source>
</evidence>
<evidence type="ECO:0000256" key="3">
    <source>
        <dbReference type="ARBA" id="ARBA00022448"/>
    </source>
</evidence>
<evidence type="ECO:0000256" key="8">
    <source>
        <dbReference type="RuleBase" id="RU361157"/>
    </source>
</evidence>
<feature type="transmembrane region" description="Helical" evidence="8">
    <location>
        <begin position="337"/>
        <end position="357"/>
    </location>
</feature>
<dbReference type="PANTHER" id="PTHR30294">
    <property type="entry name" value="MEMBRANE COMPONENT OF ABC TRANSPORTER YHHJ-RELATED"/>
    <property type="match status" value="1"/>
</dbReference>
<dbReference type="RefSeq" id="WP_273306823.1">
    <property type="nucleotide sequence ID" value="NZ_DYUD01000026.1"/>
</dbReference>
<name>A0A921MT86_9BACT</name>
<evidence type="ECO:0000259" key="9">
    <source>
        <dbReference type="PROSITE" id="PS51012"/>
    </source>
</evidence>
<dbReference type="AlphaFoldDB" id="A0A921MT86"/>
<accession>A0A921MT86</accession>
<keyword evidence="5 8" id="KW-0812">Transmembrane</keyword>
<evidence type="ECO:0000313" key="10">
    <source>
        <dbReference type="EMBL" id="HJG89762.1"/>
    </source>
</evidence>
<dbReference type="InterPro" id="IPR013525">
    <property type="entry name" value="ABC2_TM"/>
</dbReference>
<comment type="subcellular location">
    <subcellularLocation>
        <location evidence="1 8">Cell membrane</location>
        <topology evidence="1 8">Multi-pass membrane protein</topology>
    </subcellularLocation>
</comment>
<dbReference type="InterPro" id="IPR051449">
    <property type="entry name" value="ABC-2_transporter_component"/>
</dbReference>
<keyword evidence="3 8" id="KW-0813">Transport</keyword>
<organism evidence="10 11">
    <name type="scientific">Barnesiella viscericola</name>
    <dbReference type="NCBI Taxonomy" id="397865"/>
    <lineage>
        <taxon>Bacteria</taxon>
        <taxon>Pseudomonadati</taxon>
        <taxon>Bacteroidota</taxon>
        <taxon>Bacteroidia</taxon>
        <taxon>Bacteroidales</taxon>
        <taxon>Barnesiellaceae</taxon>
        <taxon>Barnesiella</taxon>
    </lineage>
</organism>
<dbReference type="PRINTS" id="PR00164">
    <property type="entry name" value="ABC2TRNSPORT"/>
</dbReference>
<feature type="transmembrane region" description="Helical" evidence="8">
    <location>
        <begin position="21"/>
        <end position="40"/>
    </location>
</feature>
<keyword evidence="7 8" id="KW-0472">Membrane</keyword>
<feature type="transmembrane region" description="Helical" evidence="8">
    <location>
        <begin position="247"/>
        <end position="271"/>
    </location>
</feature>
<gene>
    <name evidence="10" type="ORF">K8U91_09895</name>
</gene>
<dbReference type="EMBL" id="DYUD01000026">
    <property type="protein sequence ID" value="HJG89762.1"/>
    <property type="molecule type" value="Genomic_DNA"/>
</dbReference>
<feature type="transmembrane region" description="Helical" evidence="8">
    <location>
        <begin position="220"/>
        <end position="241"/>
    </location>
</feature>
<protein>
    <recommendedName>
        <fullName evidence="8">Transport permease protein</fullName>
    </recommendedName>
</protein>
<evidence type="ECO:0000313" key="11">
    <source>
        <dbReference type="Proteomes" id="UP000757103"/>
    </source>
</evidence>
<keyword evidence="6 8" id="KW-1133">Transmembrane helix</keyword>
<feature type="transmembrane region" description="Helical" evidence="8">
    <location>
        <begin position="171"/>
        <end position="193"/>
    </location>
</feature>
<evidence type="ECO:0000256" key="6">
    <source>
        <dbReference type="ARBA" id="ARBA00022989"/>
    </source>
</evidence>
<dbReference type="PROSITE" id="PS51012">
    <property type="entry name" value="ABC_TM2"/>
    <property type="match status" value="1"/>
</dbReference>
<evidence type="ECO:0000256" key="4">
    <source>
        <dbReference type="ARBA" id="ARBA00022475"/>
    </source>
</evidence>
<comment type="caution">
    <text evidence="10">The sequence shown here is derived from an EMBL/GenBank/DDBJ whole genome shotgun (WGS) entry which is preliminary data.</text>
</comment>
<reference evidence="10" key="2">
    <citation type="submission" date="2021-09" db="EMBL/GenBank/DDBJ databases">
        <authorList>
            <person name="Gilroy R."/>
        </authorList>
    </citation>
    <scope>NUCLEOTIDE SEQUENCE</scope>
    <source>
        <strain evidence="10">CHK121-7720</strain>
    </source>
</reference>
<dbReference type="PANTHER" id="PTHR30294:SF29">
    <property type="entry name" value="MULTIDRUG ABC TRANSPORTER PERMEASE YBHS-RELATED"/>
    <property type="match status" value="1"/>
</dbReference>
<feature type="domain" description="ABC transmembrane type-2" evidence="9">
    <location>
        <begin position="136"/>
        <end position="363"/>
    </location>
</feature>
<evidence type="ECO:0000256" key="7">
    <source>
        <dbReference type="ARBA" id="ARBA00023136"/>
    </source>
</evidence>
<reference evidence="10" key="1">
    <citation type="journal article" date="2021" name="PeerJ">
        <title>Extensive microbial diversity within the chicken gut microbiome revealed by metagenomics and culture.</title>
        <authorList>
            <person name="Gilroy R."/>
            <person name="Ravi A."/>
            <person name="Getino M."/>
            <person name="Pursley I."/>
            <person name="Horton D.L."/>
            <person name="Alikhan N.F."/>
            <person name="Baker D."/>
            <person name="Gharbi K."/>
            <person name="Hall N."/>
            <person name="Watson M."/>
            <person name="Adriaenssens E.M."/>
            <person name="Foster-Nyarko E."/>
            <person name="Jarju S."/>
            <person name="Secka A."/>
            <person name="Antonio M."/>
            <person name="Oren A."/>
            <person name="Chaudhuri R.R."/>
            <person name="La Ragione R."/>
            <person name="Hildebrand F."/>
            <person name="Pallen M.J."/>
        </authorList>
    </citation>
    <scope>NUCLEOTIDE SEQUENCE</scope>
    <source>
        <strain evidence="10">CHK121-7720</strain>
    </source>
</reference>
<dbReference type="Proteomes" id="UP000757103">
    <property type="component" value="Unassembled WGS sequence"/>
</dbReference>
<comment type="similarity">
    <text evidence="2 8">Belongs to the ABC-2 integral membrane protein family.</text>
</comment>
<keyword evidence="4 8" id="KW-1003">Cell membrane</keyword>
<sequence>MSGFLHFVKKETLHILRDRRTMLVVLLMPVVQVLLFGFAISTEVNNIEFFAVAPNRTEAVRQQVERMRANPYFTFKGYIDQSRIDRVLRSGQAAAVVVFADDYDRLVEQAAAGAVDEAAVQFILDASNPNNAGTGLVYLQRVFQADGSVTVDSAPAVRILYNPQMKSSYNFVPGLMGLVFILICAMMTSVSIVREKESGSMEVLLVSPVRPIWIISAKMIPYFLLSCLNLTVILLLARYVLGVPMTGSVAGLVGLSLLYLLLSLALGLFISTVAHTQVVAILVSGMLLMLPVIMLSGMLFPVENMPGILQAVSCVIPARWYIEAVRKLMIGGQSFPAVWQESVILLAMTVVLVGVALKKFNDKLE</sequence>
<feature type="transmembrane region" description="Helical" evidence="8">
    <location>
        <begin position="278"/>
        <end position="300"/>
    </location>
</feature>
<proteinExistence type="inferred from homology"/>
<dbReference type="InterPro" id="IPR000412">
    <property type="entry name" value="ABC_2_transport"/>
</dbReference>
<dbReference type="Pfam" id="PF12698">
    <property type="entry name" value="ABC2_membrane_3"/>
    <property type="match status" value="1"/>
</dbReference>